<accession>A0ABX7Q7I5</accession>
<dbReference type="NCBIfam" id="TIGR02595">
    <property type="entry name" value="PEP_CTERM"/>
    <property type="match status" value="1"/>
</dbReference>
<evidence type="ECO:0000259" key="1">
    <source>
        <dbReference type="Pfam" id="PF07589"/>
    </source>
</evidence>
<dbReference type="EMBL" id="CP071382">
    <property type="protein sequence ID" value="QSV47456.1"/>
    <property type="molecule type" value="Genomic_DNA"/>
</dbReference>
<sequence>MFALFTQTGVGTTVFESNGSILDDVTKATDGTKWMSLGYLPGADGTYGTADDDGYFYSHASLGTPLQNFTGEAWGALNIVFNGTGYDFTAINDPNESEIGDNVLGGVLTSLHLSSELEGNPGFLRGTSPWAFRSNDPAHLAPVPEPSTMILLGLGLAGFAAYSRKRMK</sequence>
<dbReference type="Proteomes" id="UP000663651">
    <property type="component" value="Chromosome"/>
</dbReference>
<proteinExistence type="predicted"/>
<dbReference type="Pfam" id="PF07589">
    <property type="entry name" value="PEP-CTERM"/>
    <property type="match status" value="1"/>
</dbReference>
<keyword evidence="3" id="KW-1185">Reference proteome</keyword>
<protein>
    <submittedName>
        <fullName evidence="2">PEP-CTERM sorting domain-containing protein</fullName>
    </submittedName>
</protein>
<gene>
    <name evidence="2" type="ORF">JZM60_14885</name>
</gene>
<name>A0ABX7Q7I5_9BACT</name>
<organism evidence="2 3">
    <name type="scientific">Geobacter benzoatilyticus</name>
    <dbReference type="NCBI Taxonomy" id="2815309"/>
    <lineage>
        <taxon>Bacteria</taxon>
        <taxon>Pseudomonadati</taxon>
        <taxon>Thermodesulfobacteriota</taxon>
        <taxon>Desulfuromonadia</taxon>
        <taxon>Geobacterales</taxon>
        <taxon>Geobacteraceae</taxon>
        <taxon>Geobacter</taxon>
    </lineage>
</organism>
<evidence type="ECO:0000313" key="2">
    <source>
        <dbReference type="EMBL" id="QSV47456.1"/>
    </source>
</evidence>
<evidence type="ECO:0000313" key="3">
    <source>
        <dbReference type="Proteomes" id="UP000663651"/>
    </source>
</evidence>
<feature type="domain" description="Ice-binding protein C-terminal" evidence="1">
    <location>
        <begin position="142"/>
        <end position="165"/>
    </location>
</feature>
<dbReference type="InterPro" id="IPR013424">
    <property type="entry name" value="Ice-binding_C"/>
</dbReference>
<reference evidence="2 3" key="1">
    <citation type="submission" date="2021-03" db="EMBL/GenBank/DDBJ databases">
        <title>Geobacter metallireducens gen. nov. sp. nov., a microorganism capable of coupling the complete oxidation of organic compounds to the reduction of iron and other metals.</title>
        <authorList>
            <person name="Li Y."/>
        </authorList>
    </citation>
    <scope>NUCLEOTIDE SEQUENCE [LARGE SCALE GENOMIC DNA]</scope>
    <source>
        <strain evidence="2 3">Jerry-YX</strain>
    </source>
</reference>